<dbReference type="STRING" id="860235.AOZ06_19705"/>
<dbReference type="PANTHER" id="PTHR43611:SF3">
    <property type="entry name" value="FLAVIN MONONUCLEOTIDE HYDROLASE 1, CHLOROPLATIC"/>
    <property type="match status" value="1"/>
</dbReference>
<dbReference type="InterPro" id="IPR015797">
    <property type="entry name" value="NUDIX_hydrolase-like_dom_sf"/>
</dbReference>
<name>A0A0N9HYP7_9PSEU</name>
<dbReference type="PANTHER" id="PTHR43611">
    <property type="entry name" value="ALPHA-D-GLUCOSE 1-PHOSPHATE PHOSPHATASE"/>
    <property type="match status" value="1"/>
</dbReference>
<dbReference type="Pfam" id="PF00702">
    <property type="entry name" value="Hydrolase"/>
    <property type="match status" value="1"/>
</dbReference>
<dbReference type="SFLD" id="SFLDS00003">
    <property type="entry name" value="Haloacid_Dehalogenase"/>
    <property type="match status" value="1"/>
</dbReference>
<dbReference type="Gene3D" id="3.40.50.1000">
    <property type="entry name" value="HAD superfamily/HAD-like"/>
    <property type="match status" value="1"/>
</dbReference>
<dbReference type="InterPro" id="IPR020084">
    <property type="entry name" value="NUDIX_hydrolase_CS"/>
</dbReference>
<keyword evidence="4" id="KW-1185">Reference proteome</keyword>
<dbReference type="AlphaFoldDB" id="A0A0N9HYP7"/>
<dbReference type="SUPFAM" id="SSF55811">
    <property type="entry name" value="Nudix"/>
    <property type="match status" value="1"/>
</dbReference>
<evidence type="ECO:0000256" key="1">
    <source>
        <dbReference type="ARBA" id="ARBA00022801"/>
    </source>
</evidence>
<reference evidence="3 4" key="1">
    <citation type="submission" date="2015-07" db="EMBL/GenBank/DDBJ databases">
        <title>Genome sequencing of Kibdelosporangium phytohabitans.</title>
        <authorList>
            <person name="Qin S."/>
            <person name="Xing K."/>
        </authorList>
    </citation>
    <scope>NUCLEOTIDE SEQUENCE [LARGE SCALE GENOMIC DNA]</scope>
    <source>
        <strain evidence="3 4">KLBMP1111</strain>
    </source>
</reference>
<dbReference type="InterPro" id="IPR006439">
    <property type="entry name" value="HAD-SF_hydro_IA"/>
</dbReference>
<dbReference type="InterPro" id="IPR023214">
    <property type="entry name" value="HAD_sf"/>
</dbReference>
<dbReference type="SUPFAM" id="SSF56784">
    <property type="entry name" value="HAD-like"/>
    <property type="match status" value="1"/>
</dbReference>
<accession>A0A0N9HYP7</accession>
<proteinExistence type="predicted"/>
<dbReference type="PROSITE" id="PS00893">
    <property type="entry name" value="NUDIX_BOX"/>
    <property type="match status" value="1"/>
</dbReference>
<keyword evidence="1" id="KW-0378">Hydrolase</keyword>
<dbReference type="InterPro" id="IPR036412">
    <property type="entry name" value="HAD-like_sf"/>
</dbReference>
<feature type="domain" description="Nudix hydrolase" evidence="2">
    <location>
        <begin position="211"/>
        <end position="353"/>
    </location>
</feature>
<sequence>MSRALLIDFDGVLRHRDPEIAARCERQAGLPAGSLLATAFRPELLTAAATGEITQREWQDRIAHALTERFPGADVTAAVAECFGHVGYIDEEVLAIVDAVRPHATVCLISNATDRLHRDLAALGIADRFEHAVASADLGVTKPDPRVFAALARLAGAPAKRCLMVDDTPANTEAARRAGMTGHTFTSAANLKDAVDDWLDKDLVTMAAQEVDRKAVRVLCLDPQDRLLLMHWHDPVSGDHFWEPTGGGVEPGESTSAAARREVLEETGLLDIDLDEEGVPVRRDYMWRGKWFRSHEEFFVARVRAGHATAETALTESEVETLLDIRWWTWPELLGSTERIEPADIVPVLRRLAPDGPWRSVTRVSDTFKTGEAQ</sequence>
<evidence type="ECO:0000313" key="3">
    <source>
        <dbReference type="EMBL" id="ALG08841.1"/>
    </source>
</evidence>
<dbReference type="Gene3D" id="3.90.79.10">
    <property type="entry name" value="Nucleoside Triphosphate Pyrophosphohydrolase"/>
    <property type="match status" value="1"/>
</dbReference>
<dbReference type="CDD" id="cd04685">
    <property type="entry name" value="NUDIX_Hydrolase"/>
    <property type="match status" value="1"/>
</dbReference>
<protein>
    <recommendedName>
        <fullName evidence="2">Nudix hydrolase domain-containing protein</fullName>
    </recommendedName>
</protein>
<dbReference type="EMBL" id="CP012752">
    <property type="protein sequence ID" value="ALG08841.1"/>
    <property type="molecule type" value="Genomic_DNA"/>
</dbReference>
<dbReference type="NCBIfam" id="TIGR01509">
    <property type="entry name" value="HAD-SF-IA-v3"/>
    <property type="match status" value="1"/>
</dbReference>
<dbReference type="Pfam" id="PF00293">
    <property type="entry name" value="NUDIX"/>
    <property type="match status" value="1"/>
</dbReference>
<evidence type="ECO:0000313" key="4">
    <source>
        <dbReference type="Proteomes" id="UP000063699"/>
    </source>
</evidence>
<evidence type="ECO:0000259" key="2">
    <source>
        <dbReference type="PROSITE" id="PS51462"/>
    </source>
</evidence>
<dbReference type="PROSITE" id="PS51462">
    <property type="entry name" value="NUDIX"/>
    <property type="match status" value="1"/>
</dbReference>
<dbReference type="GO" id="GO:0016787">
    <property type="term" value="F:hydrolase activity"/>
    <property type="evidence" value="ECO:0007669"/>
    <property type="project" value="UniProtKB-KW"/>
</dbReference>
<organism evidence="3 4">
    <name type="scientific">Kibdelosporangium phytohabitans</name>
    <dbReference type="NCBI Taxonomy" id="860235"/>
    <lineage>
        <taxon>Bacteria</taxon>
        <taxon>Bacillati</taxon>
        <taxon>Actinomycetota</taxon>
        <taxon>Actinomycetes</taxon>
        <taxon>Pseudonocardiales</taxon>
        <taxon>Pseudonocardiaceae</taxon>
        <taxon>Kibdelosporangium</taxon>
    </lineage>
</organism>
<dbReference type="InterPro" id="IPR000086">
    <property type="entry name" value="NUDIX_hydrolase_dom"/>
</dbReference>
<dbReference type="KEGG" id="kphy:AOZ06_19705"/>
<dbReference type="SFLD" id="SFLDG01129">
    <property type="entry name" value="C1.5:_HAD__Beta-PGM__Phosphata"/>
    <property type="match status" value="1"/>
</dbReference>
<dbReference type="Proteomes" id="UP000063699">
    <property type="component" value="Chromosome"/>
</dbReference>
<gene>
    <name evidence="3" type="ORF">AOZ06_19705</name>
</gene>
<dbReference type="RefSeq" id="WP_054290747.1">
    <property type="nucleotide sequence ID" value="NZ_CP012752.1"/>
</dbReference>